<keyword evidence="1" id="KW-0812">Transmembrane</keyword>
<keyword evidence="4" id="KW-1185">Reference proteome</keyword>
<feature type="transmembrane region" description="Helical" evidence="1">
    <location>
        <begin position="100"/>
        <end position="124"/>
    </location>
</feature>
<dbReference type="Proteomes" id="UP001324533">
    <property type="component" value="Chromosome"/>
</dbReference>
<dbReference type="GO" id="GO:0016787">
    <property type="term" value="F:hydrolase activity"/>
    <property type="evidence" value="ECO:0007669"/>
    <property type="project" value="UniProtKB-KW"/>
</dbReference>
<keyword evidence="3" id="KW-0378">Hydrolase</keyword>
<feature type="domain" description="CAAX prenyl protease 2/Lysostaphin resistance protein A-like" evidence="2">
    <location>
        <begin position="140"/>
        <end position="240"/>
    </location>
</feature>
<name>A0ABZ0V974_9MICO</name>
<feature type="transmembrane region" description="Helical" evidence="1">
    <location>
        <begin position="174"/>
        <end position="194"/>
    </location>
</feature>
<dbReference type="RefSeq" id="WP_322409914.1">
    <property type="nucleotide sequence ID" value="NZ_CP139779.1"/>
</dbReference>
<protein>
    <submittedName>
        <fullName evidence="3">CPBP family intramembrane glutamic endopeptidase</fullName>
        <ecNumber evidence="3">3.4.-.-</ecNumber>
    </submittedName>
</protein>
<feature type="transmembrane region" description="Helical" evidence="1">
    <location>
        <begin position="201"/>
        <end position="222"/>
    </location>
</feature>
<keyword evidence="1" id="KW-0472">Membrane</keyword>
<keyword evidence="1" id="KW-1133">Transmembrane helix</keyword>
<evidence type="ECO:0000313" key="3">
    <source>
        <dbReference type="EMBL" id="WQB69789.1"/>
    </source>
</evidence>
<proteinExistence type="predicted"/>
<accession>A0ABZ0V974</accession>
<evidence type="ECO:0000259" key="2">
    <source>
        <dbReference type="Pfam" id="PF02517"/>
    </source>
</evidence>
<feature type="transmembrane region" description="Helical" evidence="1">
    <location>
        <begin position="55"/>
        <end position="80"/>
    </location>
</feature>
<dbReference type="InterPro" id="IPR003675">
    <property type="entry name" value="Rce1/LyrA-like_dom"/>
</dbReference>
<feature type="transmembrane region" description="Helical" evidence="1">
    <location>
        <begin position="23"/>
        <end position="43"/>
    </location>
</feature>
<dbReference type="EMBL" id="CP139779">
    <property type="protein sequence ID" value="WQB69789.1"/>
    <property type="molecule type" value="Genomic_DNA"/>
</dbReference>
<dbReference type="EC" id="3.4.-.-" evidence="3"/>
<reference evidence="3 4" key="1">
    <citation type="submission" date="2023-06" db="EMBL/GenBank/DDBJ databases">
        <title>Rock-solubilizing bacteria, Microbacterium invictum, promotes re-establishment of vegetation in rocky wasteland by accelerating rock bio-weathering and reshaping soil bacterial community.</title>
        <authorList>
            <person name="Liu C."/>
        </authorList>
    </citation>
    <scope>NUCLEOTIDE SEQUENCE [LARGE SCALE GENOMIC DNA]</scope>
    <source>
        <strain evidence="3 4">X-18</strain>
    </source>
</reference>
<gene>
    <name evidence="3" type="ORF">T9R20_13965</name>
</gene>
<evidence type="ECO:0000256" key="1">
    <source>
        <dbReference type="SAM" id="Phobius"/>
    </source>
</evidence>
<feature type="transmembrane region" description="Helical" evidence="1">
    <location>
        <begin position="136"/>
        <end position="154"/>
    </location>
</feature>
<dbReference type="Pfam" id="PF02517">
    <property type="entry name" value="Rce1-like"/>
    <property type="match status" value="1"/>
</dbReference>
<organism evidence="3 4">
    <name type="scientific">Microbacterium invictum</name>
    <dbReference type="NCBI Taxonomy" id="515415"/>
    <lineage>
        <taxon>Bacteria</taxon>
        <taxon>Bacillati</taxon>
        <taxon>Actinomycetota</taxon>
        <taxon>Actinomycetes</taxon>
        <taxon>Micrococcales</taxon>
        <taxon>Microbacteriaceae</taxon>
        <taxon>Microbacterium</taxon>
    </lineage>
</organism>
<sequence length="248" mass="24930">MTSAPGVTPGRPYLFVRSYHEPWRALLVAAGGFGAAALLLFVVDATGPMWAGMPGWLAAAASIFAANAPLIIAVVAAAAFTSLVGFARATGIRQWVWTDLLYGLFVGLIARAVVELFAPTLGGFGGPLGGALSGDATIALVIAASAAVIVSPIVEELYFRGLMVRALGDALADAGRVGASIVAVATSTAAFVLLHVVAAGALVPVGLIIGSLVVGVGCGVLTVVTGRLWAAIAAHVLYNASGLALLLW</sequence>
<evidence type="ECO:0000313" key="4">
    <source>
        <dbReference type="Proteomes" id="UP001324533"/>
    </source>
</evidence>